<dbReference type="SUPFAM" id="SSF52540">
    <property type="entry name" value="P-loop containing nucleoside triphosphate hydrolases"/>
    <property type="match status" value="1"/>
</dbReference>
<sequence>MEDGIFNTPEARQALEDWRNERDRREGVTSTRAPLRQVHPPPDSTPAGCDDVPLTPLDAYGDMGEPARGEAKGSRFKCAADLEGLEVPERKWLVRDFIPGREVTLLYGDGGTGKSLLSAQLACAVALGRQWIGRGVTEGRAVFLSAEDEQDELHRRFADIVRSEGATLADLQRLTYASLAGEDALLARADGAGKPLIPSGLYDEIRAILTDLNPALLVLDTLADLFPGNENDKAQVRQFVGMLKKLALQHDCAVVMLAHPSLSGMASGSGTSGNTAWNGSARSRLYFQRVMVNGEEADEDARILSNKKLNYGRSGAEIAVTWLDGVFVADPSETGLDRMAKASKAERVFMKLLRMFTEQGRKVNSNSGPSYAPSQFASHQDNEGVTKDGFKRAMDSLLNAGKIAIEAGGSPSKPTTKLVEVAK</sequence>
<keyword evidence="4" id="KW-1185">Reference proteome</keyword>
<dbReference type="Gene3D" id="3.40.50.300">
    <property type="entry name" value="P-loop containing nucleotide triphosphate hydrolases"/>
    <property type="match status" value="1"/>
</dbReference>
<dbReference type="Pfam" id="PF13481">
    <property type="entry name" value="AAA_25"/>
    <property type="match status" value="1"/>
</dbReference>
<accession>A0A1N7K520</accession>
<dbReference type="Proteomes" id="UP000186221">
    <property type="component" value="Unassembled WGS sequence"/>
</dbReference>
<dbReference type="InterPro" id="IPR003593">
    <property type="entry name" value="AAA+_ATPase"/>
</dbReference>
<dbReference type="RefSeq" id="WP_245826433.1">
    <property type="nucleotide sequence ID" value="NZ_FTOG01000002.1"/>
</dbReference>
<gene>
    <name evidence="3" type="ORF">SAMN05421580_102251</name>
</gene>
<feature type="domain" description="AAA+ ATPase" evidence="2">
    <location>
        <begin position="100"/>
        <end position="295"/>
    </location>
</feature>
<evidence type="ECO:0000313" key="4">
    <source>
        <dbReference type="Proteomes" id="UP000186221"/>
    </source>
</evidence>
<dbReference type="AlphaFoldDB" id="A0A1N7K520"/>
<dbReference type="STRING" id="453582.SAMN05421580_102251"/>
<protein>
    <submittedName>
        <fullName evidence="3">RecA-family ATPase</fullName>
    </submittedName>
</protein>
<dbReference type="EMBL" id="FTOG01000002">
    <property type="protein sequence ID" value="SIS56702.1"/>
    <property type="molecule type" value="Genomic_DNA"/>
</dbReference>
<evidence type="ECO:0000313" key="3">
    <source>
        <dbReference type="EMBL" id="SIS56702.1"/>
    </source>
</evidence>
<dbReference type="SMART" id="SM00382">
    <property type="entry name" value="AAA"/>
    <property type="match status" value="1"/>
</dbReference>
<feature type="compositionally biased region" description="Polar residues" evidence="1">
    <location>
        <begin position="362"/>
        <end position="379"/>
    </location>
</feature>
<proteinExistence type="predicted"/>
<feature type="compositionally biased region" description="Basic and acidic residues" evidence="1">
    <location>
        <begin position="13"/>
        <end position="27"/>
    </location>
</feature>
<evidence type="ECO:0000256" key="1">
    <source>
        <dbReference type="SAM" id="MobiDB-lite"/>
    </source>
</evidence>
<feature type="region of interest" description="Disordered" evidence="1">
    <location>
        <begin position="361"/>
        <end position="385"/>
    </location>
</feature>
<feature type="region of interest" description="Disordered" evidence="1">
    <location>
        <begin position="1"/>
        <end position="56"/>
    </location>
</feature>
<reference evidence="4" key="1">
    <citation type="submission" date="2017-01" db="EMBL/GenBank/DDBJ databases">
        <authorList>
            <person name="Varghese N."/>
            <person name="Submissions S."/>
        </authorList>
    </citation>
    <scope>NUCLEOTIDE SEQUENCE [LARGE SCALE GENOMIC DNA]</scope>
    <source>
        <strain evidence="4">DSM 19945</strain>
    </source>
</reference>
<dbReference type="InterPro" id="IPR027417">
    <property type="entry name" value="P-loop_NTPase"/>
</dbReference>
<evidence type="ECO:0000259" key="2">
    <source>
        <dbReference type="SMART" id="SM00382"/>
    </source>
</evidence>
<organism evidence="3 4">
    <name type="scientific">Rhodobacter aestuarii</name>
    <dbReference type="NCBI Taxonomy" id="453582"/>
    <lineage>
        <taxon>Bacteria</taxon>
        <taxon>Pseudomonadati</taxon>
        <taxon>Pseudomonadota</taxon>
        <taxon>Alphaproteobacteria</taxon>
        <taxon>Rhodobacterales</taxon>
        <taxon>Rhodobacter group</taxon>
        <taxon>Rhodobacter</taxon>
    </lineage>
</organism>
<name>A0A1N7K520_9RHOB</name>